<reference evidence="2" key="1">
    <citation type="journal article" date="2023" name="Front. Plant Sci.">
        <title>Chromosomal-level genome assembly of Melastoma candidum provides insights into trichome evolution.</title>
        <authorList>
            <person name="Zhong Y."/>
            <person name="Wu W."/>
            <person name="Sun C."/>
            <person name="Zou P."/>
            <person name="Liu Y."/>
            <person name="Dai S."/>
            <person name="Zhou R."/>
        </authorList>
    </citation>
    <scope>NUCLEOTIDE SEQUENCE [LARGE SCALE GENOMIC DNA]</scope>
</reference>
<dbReference type="EMBL" id="CM042889">
    <property type="protein sequence ID" value="KAI4320221.1"/>
    <property type="molecule type" value="Genomic_DNA"/>
</dbReference>
<proteinExistence type="predicted"/>
<sequence>MNIVLYYSSMEEPSLAFATTTLVVAILLISWIGKHANKYLYERNLGEKNGYLPPGDYGLPIIGNMWSFLLSFMSGDLMCPTSFPSNQLEPASFLRLPASRPRIIHFQIRLEIWTSGDVQGPHVRFPERHCNCP</sequence>
<accession>A0ACB9MBF2</accession>
<gene>
    <name evidence="1" type="ORF">MLD38_033726</name>
</gene>
<evidence type="ECO:0000313" key="2">
    <source>
        <dbReference type="Proteomes" id="UP001057402"/>
    </source>
</evidence>
<keyword evidence="2" id="KW-1185">Reference proteome</keyword>
<evidence type="ECO:0000313" key="1">
    <source>
        <dbReference type="EMBL" id="KAI4320221.1"/>
    </source>
</evidence>
<name>A0ACB9MBF2_9MYRT</name>
<protein>
    <submittedName>
        <fullName evidence="1">Uncharacterized protein</fullName>
    </submittedName>
</protein>
<comment type="caution">
    <text evidence="1">The sequence shown here is derived from an EMBL/GenBank/DDBJ whole genome shotgun (WGS) entry which is preliminary data.</text>
</comment>
<dbReference type="Proteomes" id="UP001057402">
    <property type="component" value="Chromosome 10"/>
</dbReference>
<organism evidence="1 2">
    <name type="scientific">Melastoma candidum</name>
    <dbReference type="NCBI Taxonomy" id="119954"/>
    <lineage>
        <taxon>Eukaryota</taxon>
        <taxon>Viridiplantae</taxon>
        <taxon>Streptophyta</taxon>
        <taxon>Embryophyta</taxon>
        <taxon>Tracheophyta</taxon>
        <taxon>Spermatophyta</taxon>
        <taxon>Magnoliopsida</taxon>
        <taxon>eudicotyledons</taxon>
        <taxon>Gunneridae</taxon>
        <taxon>Pentapetalae</taxon>
        <taxon>rosids</taxon>
        <taxon>malvids</taxon>
        <taxon>Myrtales</taxon>
        <taxon>Melastomataceae</taxon>
        <taxon>Melastomatoideae</taxon>
        <taxon>Melastomateae</taxon>
        <taxon>Melastoma</taxon>
    </lineage>
</organism>